<dbReference type="Proteomes" id="UP000249757">
    <property type="component" value="Unassembled WGS sequence"/>
</dbReference>
<keyword evidence="4" id="KW-1015">Disulfide bond</keyword>
<feature type="signal peptide" evidence="5">
    <location>
        <begin position="1"/>
        <end position="16"/>
    </location>
</feature>
<dbReference type="Pfam" id="PF03443">
    <property type="entry name" value="AA9"/>
    <property type="match status" value="1"/>
</dbReference>
<evidence type="ECO:0000256" key="2">
    <source>
        <dbReference type="ARBA" id="ARBA00004613"/>
    </source>
</evidence>
<feature type="chain" id="PRO_5042700767" evidence="5">
    <location>
        <begin position="17"/>
        <end position="251"/>
    </location>
</feature>
<keyword evidence="8" id="KW-0378">Hydrolase</keyword>
<dbReference type="PANTHER" id="PTHR33353:SF34">
    <property type="entry name" value="ENDO-BETA-1,4-GLUCANASE D"/>
    <property type="match status" value="1"/>
</dbReference>
<accession>A0A2W1CT12</accession>
<keyword evidence="9" id="KW-1185">Reference proteome</keyword>
<protein>
    <submittedName>
        <fullName evidence="7">Endoglucanase IV</fullName>
    </submittedName>
    <submittedName>
        <fullName evidence="8">Glycoside hydrolase family 61 protein</fullName>
    </submittedName>
</protein>
<dbReference type="OrthoDB" id="4849160at2759"/>
<dbReference type="InterPro" id="IPR005103">
    <property type="entry name" value="AA9_LPMO"/>
</dbReference>
<dbReference type="Proteomes" id="UP000245464">
    <property type="component" value="Chromosome 3"/>
</dbReference>
<dbReference type="GO" id="GO:0005576">
    <property type="term" value="C:extracellular region"/>
    <property type="evidence" value="ECO:0007669"/>
    <property type="project" value="UniProtKB-SubCell"/>
</dbReference>
<organism evidence="8 9">
    <name type="scientific">Pyrenophora tritici-repentis</name>
    <dbReference type="NCBI Taxonomy" id="45151"/>
    <lineage>
        <taxon>Eukaryota</taxon>
        <taxon>Fungi</taxon>
        <taxon>Dikarya</taxon>
        <taxon>Ascomycota</taxon>
        <taxon>Pezizomycotina</taxon>
        <taxon>Dothideomycetes</taxon>
        <taxon>Pleosporomycetidae</taxon>
        <taxon>Pleosporales</taxon>
        <taxon>Pleosporineae</taxon>
        <taxon>Pleosporaceae</taxon>
        <taxon>Pyrenophora</taxon>
    </lineage>
</organism>
<evidence type="ECO:0000313" key="8">
    <source>
        <dbReference type="EMBL" id="KAI1509567.1"/>
    </source>
</evidence>
<dbReference type="CDD" id="cd21175">
    <property type="entry name" value="LPMO_AA9"/>
    <property type="match status" value="1"/>
</dbReference>
<name>A0A2W1CT12_9PLEO</name>
<dbReference type="EMBL" id="NQIK02000003">
    <property type="protein sequence ID" value="KAF7572620.1"/>
    <property type="molecule type" value="Genomic_DNA"/>
</dbReference>
<reference evidence="9" key="4">
    <citation type="journal article" date="2022" name="Microb. Genom.">
        <title>A global pangenome for the wheat fungal pathogen Pyrenophora tritici-repentis and prediction of effector protein structural homology.</title>
        <authorList>
            <person name="Moolhuijzen P.M."/>
            <person name="See P.T."/>
            <person name="Shi G."/>
            <person name="Powell H.R."/>
            <person name="Cockram J."/>
            <person name="Jorgensen L.N."/>
            <person name="Benslimane H."/>
            <person name="Strelkov S.E."/>
            <person name="Turner J."/>
            <person name="Liu Z."/>
            <person name="Moffat C.S."/>
        </authorList>
    </citation>
    <scope>NUCLEOTIDE SEQUENCE [LARGE SCALE GENOMIC DNA]</scope>
</reference>
<sequence length="251" mass="26617">MLSLLLLVAPLVAAHGHVESVVVGGQKFQGWNAAFKYQSPIPATVGWQADNLDNGFVSPDAFGTSAIICHKQGKSNGASVPVKPGDTATFVWDTWPGTHVGPVQEYMADCGASCDTVDPASLKWTKISSAAWKSGSNPGVWATDDLIKNKFSWDVKIPNVAPGNYVIRHEIIALHAAGQTNGAQAYPQCVNFKVSGSGSTKLSGGVPATSFYKATDPGILFSLYSPFTSYPTPGPAVTKLSRKRHARDLEN</sequence>
<dbReference type="OMA" id="IVCHKQG"/>
<gene>
    <name evidence="8" type="ORF">Ptr86124_011647</name>
    <name evidence="7" type="ORF">PtrM4_075250</name>
</gene>
<keyword evidence="5" id="KW-0732">Signal</keyword>
<evidence type="ECO:0000259" key="6">
    <source>
        <dbReference type="Pfam" id="PF03443"/>
    </source>
</evidence>
<feature type="domain" description="Auxiliary Activity family 9 catalytic" evidence="6">
    <location>
        <begin position="15"/>
        <end position="227"/>
    </location>
</feature>
<reference evidence="8" key="3">
    <citation type="journal article" date="2022" name="bioRxiv">
        <title>A global pangenome for the wheat fungal pathogen Pyrenophora tritici-repentis and prediction of effector protein structural homology.</title>
        <authorList>
            <person name="Moolhuijzen P."/>
            <person name="See P.T."/>
            <person name="Shi G."/>
            <person name="Powell H.R."/>
            <person name="Cockram J."/>
            <person name="Jorgensen L.N."/>
            <person name="Benslimane H."/>
            <person name="Strelkov S.E."/>
            <person name="Turner J."/>
            <person name="Liu Z."/>
            <person name="Moffat C.S."/>
        </authorList>
    </citation>
    <scope>NUCLEOTIDE SEQUENCE</scope>
    <source>
        <strain evidence="8">86-124</strain>
    </source>
</reference>
<dbReference type="GO" id="GO:0016787">
    <property type="term" value="F:hydrolase activity"/>
    <property type="evidence" value="ECO:0007669"/>
    <property type="project" value="UniProtKB-KW"/>
</dbReference>
<dbReference type="PANTHER" id="PTHR33353">
    <property type="entry name" value="PUTATIVE (AFU_ORTHOLOGUE AFUA_1G12560)-RELATED"/>
    <property type="match status" value="1"/>
</dbReference>
<reference evidence="8" key="2">
    <citation type="submission" date="2021-05" db="EMBL/GenBank/DDBJ databases">
        <authorList>
            <person name="Moolhuijzen P.M."/>
            <person name="Moffat C.S."/>
        </authorList>
    </citation>
    <scope>NUCLEOTIDE SEQUENCE</scope>
    <source>
        <strain evidence="8">86-124</strain>
    </source>
</reference>
<keyword evidence="3" id="KW-0964">Secreted</keyword>
<evidence type="ECO:0000256" key="4">
    <source>
        <dbReference type="ARBA" id="ARBA00023157"/>
    </source>
</evidence>
<evidence type="ECO:0000256" key="5">
    <source>
        <dbReference type="SAM" id="SignalP"/>
    </source>
</evidence>
<comment type="cofactor">
    <cofactor evidence="1">
        <name>Cu(2+)</name>
        <dbReference type="ChEBI" id="CHEBI:29036"/>
    </cofactor>
</comment>
<dbReference type="Gene3D" id="2.70.50.70">
    <property type="match status" value="1"/>
</dbReference>
<proteinExistence type="predicted"/>
<dbReference type="InterPro" id="IPR049892">
    <property type="entry name" value="AA9"/>
</dbReference>
<comment type="subcellular location">
    <subcellularLocation>
        <location evidence="2">Secreted</location>
    </subcellularLocation>
</comment>
<evidence type="ECO:0000313" key="7">
    <source>
        <dbReference type="EMBL" id="KAF7572620.1"/>
    </source>
</evidence>
<evidence type="ECO:0000256" key="1">
    <source>
        <dbReference type="ARBA" id="ARBA00001973"/>
    </source>
</evidence>
<dbReference type="EMBL" id="NRDI02000020">
    <property type="protein sequence ID" value="KAI1509567.1"/>
    <property type="molecule type" value="Genomic_DNA"/>
</dbReference>
<dbReference type="AlphaFoldDB" id="A0A2W1CT12"/>
<evidence type="ECO:0000256" key="3">
    <source>
        <dbReference type="ARBA" id="ARBA00022525"/>
    </source>
</evidence>
<evidence type="ECO:0000313" key="9">
    <source>
        <dbReference type="Proteomes" id="UP000249757"/>
    </source>
</evidence>
<reference evidence="7" key="1">
    <citation type="journal article" date="2018" name="BMC Genomics">
        <title>Comparative genomics of the wheat fungal pathogen Pyrenophora tritici-repentis reveals chromosomal variations and genome plasticity.</title>
        <authorList>
            <person name="Moolhuijzen P."/>
            <person name="See P.T."/>
            <person name="Hane J.K."/>
            <person name="Shi G."/>
            <person name="Liu Z."/>
            <person name="Oliver R.P."/>
            <person name="Moffat C.S."/>
        </authorList>
    </citation>
    <scope>NUCLEOTIDE SEQUENCE [LARGE SCALE GENOMIC DNA]</scope>
    <source>
        <strain evidence="7">M4</strain>
    </source>
</reference>
<comment type="caution">
    <text evidence="8">The sequence shown here is derived from an EMBL/GenBank/DDBJ whole genome shotgun (WGS) entry which is preliminary data.</text>
</comment>